<evidence type="ECO:0000313" key="2">
    <source>
        <dbReference type="Proteomes" id="UP001589838"/>
    </source>
</evidence>
<dbReference type="InterPro" id="IPR036638">
    <property type="entry name" value="HLH_DNA-bd_sf"/>
</dbReference>
<dbReference type="Pfam" id="PF09388">
    <property type="entry name" value="SpoOE-like"/>
    <property type="match status" value="1"/>
</dbReference>
<name>A0ABV6K9R8_9BACI</name>
<dbReference type="InterPro" id="IPR037208">
    <property type="entry name" value="Spo0E-like_sf"/>
</dbReference>
<dbReference type="SUPFAM" id="SSF140500">
    <property type="entry name" value="BAS1536-like"/>
    <property type="match status" value="1"/>
</dbReference>
<sequence length="57" mass="6803">MKKETQLLIEIEQYRSLLNKTAKNTSIISEEMLKYSQKLDQLLNEYENLLTKITIKQ</sequence>
<reference evidence="1 2" key="1">
    <citation type="submission" date="2024-09" db="EMBL/GenBank/DDBJ databases">
        <authorList>
            <person name="Sun Q."/>
            <person name="Mori K."/>
        </authorList>
    </citation>
    <scope>NUCLEOTIDE SEQUENCE [LARGE SCALE GENOMIC DNA]</scope>
    <source>
        <strain evidence="1 2">NCAIM B.02610</strain>
    </source>
</reference>
<gene>
    <name evidence="1" type="ORF">ACFFHM_05495</name>
</gene>
<proteinExistence type="predicted"/>
<comment type="caution">
    <text evidence="1">The sequence shown here is derived from an EMBL/GenBank/DDBJ whole genome shotgun (WGS) entry which is preliminary data.</text>
</comment>
<organism evidence="1 2">
    <name type="scientific">Halalkalibacter kiskunsagensis</name>
    <dbReference type="NCBI Taxonomy" id="1548599"/>
    <lineage>
        <taxon>Bacteria</taxon>
        <taxon>Bacillati</taxon>
        <taxon>Bacillota</taxon>
        <taxon>Bacilli</taxon>
        <taxon>Bacillales</taxon>
        <taxon>Bacillaceae</taxon>
        <taxon>Halalkalibacter</taxon>
    </lineage>
</organism>
<dbReference type="Proteomes" id="UP001589838">
    <property type="component" value="Unassembled WGS sequence"/>
</dbReference>
<accession>A0ABV6K9R8</accession>
<evidence type="ECO:0000313" key="1">
    <source>
        <dbReference type="EMBL" id="MFC0469994.1"/>
    </source>
</evidence>
<keyword evidence="2" id="KW-1185">Reference proteome</keyword>
<dbReference type="Gene3D" id="4.10.280.10">
    <property type="entry name" value="Helix-loop-helix DNA-binding domain"/>
    <property type="match status" value="1"/>
</dbReference>
<dbReference type="EMBL" id="JBHLUX010000016">
    <property type="protein sequence ID" value="MFC0469994.1"/>
    <property type="molecule type" value="Genomic_DNA"/>
</dbReference>
<protein>
    <submittedName>
        <fullName evidence="1">Aspartyl-phosphate phosphatase Spo0E family protein</fullName>
    </submittedName>
</protein>
<dbReference type="InterPro" id="IPR018540">
    <property type="entry name" value="Spo0E-like"/>
</dbReference>
<dbReference type="RefSeq" id="WP_335963343.1">
    <property type="nucleotide sequence ID" value="NZ_JAXBLX010000047.1"/>
</dbReference>